<dbReference type="GO" id="GO:0016740">
    <property type="term" value="F:transferase activity"/>
    <property type="evidence" value="ECO:0007669"/>
    <property type="project" value="UniProtKB-KW"/>
</dbReference>
<evidence type="ECO:0000256" key="1">
    <source>
        <dbReference type="SAM" id="Coils"/>
    </source>
</evidence>
<evidence type="ECO:0000313" key="4">
    <source>
        <dbReference type="Proteomes" id="UP000553756"/>
    </source>
</evidence>
<accession>A0ABX1SZ17</accession>
<dbReference type="Proteomes" id="UP000553756">
    <property type="component" value="Unassembled WGS sequence"/>
</dbReference>
<evidence type="ECO:0000313" key="3">
    <source>
        <dbReference type="EMBL" id="NMN02499.1"/>
    </source>
</evidence>
<keyword evidence="1" id="KW-0175">Coiled coil</keyword>
<dbReference type="PANTHER" id="PTHR22916">
    <property type="entry name" value="GLYCOSYLTRANSFERASE"/>
    <property type="match status" value="1"/>
</dbReference>
<dbReference type="Pfam" id="PF00535">
    <property type="entry name" value="Glycos_transf_2"/>
    <property type="match status" value="1"/>
</dbReference>
<dbReference type="RefSeq" id="WP_172146100.1">
    <property type="nucleotide sequence ID" value="NZ_JAAIIJ010000021.1"/>
</dbReference>
<name>A0ABX1SZ17_9BIFI</name>
<dbReference type="EMBL" id="JAAIIJ010000021">
    <property type="protein sequence ID" value="NMN02499.1"/>
    <property type="molecule type" value="Genomic_DNA"/>
</dbReference>
<keyword evidence="3" id="KW-0808">Transferase</keyword>
<gene>
    <name evidence="3" type="ORF">G1C94_1121</name>
</gene>
<dbReference type="SUPFAM" id="SSF53448">
    <property type="entry name" value="Nucleotide-diphospho-sugar transferases"/>
    <property type="match status" value="1"/>
</dbReference>
<dbReference type="InterPro" id="IPR029044">
    <property type="entry name" value="Nucleotide-diphossugar_trans"/>
</dbReference>
<protein>
    <submittedName>
        <fullName evidence="3">Glycosyl transferase family 2</fullName>
    </submittedName>
</protein>
<proteinExistence type="predicted"/>
<evidence type="ECO:0000259" key="2">
    <source>
        <dbReference type="Pfam" id="PF00535"/>
    </source>
</evidence>
<comment type="caution">
    <text evidence="3">The sequence shown here is derived from an EMBL/GenBank/DDBJ whole genome shotgun (WGS) entry which is preliminary data.</text>
</comment>
<dbReference type="CDD" id="cd00761">
    <property type="entry name" value="Glyco_tranf_GTA_type"/>
    <property type="match status" value="1"/>
</dbReference>
<feature type="domain" description="Glycosyltransferase 2-like" evidence="2">
    <location>
        <begin position="6"/>
        <end position="140"/>
    </location>
</feature>
<keyword evidence="4" id="KW-1185">Reference proteome</keyword>
<sequence length="419" mass="48318">MAAKVSVIMPVYNAAKYLKTSVGSLLAQTYPHLEVLCVDDGSTDGSLAMLQEYASKDKRVRIFQTDHSGAGKARNVALEAASGDYIAFLDADDYVDTTLFEKAVAKADDANADIVIWDLWYYDEHFQRDQYPPQGVLNYNYFEGDDPVFSYKRNPGQIFTSFQNWIWNKMFRRSFLVENNLRFPDLHRTQDLEFTAMALVLAKRITLMPERLSHYRVNSGTSNMDNKDKHPLDFMSAFISLKGRLEQAGIYTEVKQSYVNWALCSSLYNLVTLKQFSTFKSVFVQLKTDGFTKMDIMSNASASYIYVADWYADYRYMQEHEAEDYLMYCMTKYRLAEQRYVGILDQLGDELRTTQAQRDRLSDECNTLHDECNSLSNDCSTLRDECSALRTSRSYRLGNAICNLPHALRSFVQRLTSRR</sequence>
<reference evidence="3 4" key="1">
    <citation type="submission" date="2020-02" db="EMBL/GenBank/DDBJ databases">
        <title>Characterization of phylogenetic diversity of novel bifidobacterial species isolated in Czech ZOOs.</title>
        <authorList>
            <person name="Lugli G.A."/>
            <person name="Vera N.B."/>
            <person name="Ventura M."/>
        </authorList>
    </citation>
    <scope>NUCLEOTIDE SEQUENCE [LARGE SCALE GENOMIC DNA]</scope>
    <source>
        <strain evidence="3 4">DSM 109963</strain>
    </source>
</reference>
<dbReference type="PANTHER" id="PTHR22916:SF3">
    <property type="entry name" value="UDP-GLCNAC:BETAGAL BETA-1,3-N-ACETYLGLUCOSAMINYLTRANSFERASE-LIKE PROTEIN 1"/>
    <property type="match status" value="1"/>
</dbReference>
<dbReference type="Gene3D" id="3.90.550.10">
    <property type="entry name" value="Spore Coat Polysaccharide Biosynthesis Protein SpsA, Chain A"/>
    <property type="match status" value="1"/>
</dbReference>
<feature type="coiled-coil region" evidence="1">
    <location>
        <begin position="344"/>
        <end position="378"/>
    </location>
</feature>
<organism evidence="3 4">
    <name type="scientific">Bifidobacterium panos</name>
    <dbReference type="NCBI Taxonomy" id="2675321"/>
    <lineage>
        <taxon>Bacteria</taxon>
        <taxon>Bacillati</taxon>
        <taxon>Actinomycetota</taxon>
        <taxon>Actinomycetes</taxon>
        <taxon>Bifidobacteriales</taxon>
        <taxon>Bifidobacteriaceae</taxon>
        <taxon>Bifidobacterium</taxon>
    </lineage>
</organism>
<dbReference type="InterPro" id="IPR001173">
    <property type="entry name" value="Glyco_trans_2-like"/>
</dbReference>